<keyword evidence="3" id="KW-1185">Reference proteome</keyword>
<dbReference type="EMBL" id="MU251406">
    <property type="protein sequence ID" value="KAG9236505.1"/>
    <property type="molecule type" value="Genomic_DNA"/>
</dbReference>
<evidence type="ECO:0000313" key="3">
    <source>
        <dbReference type="Proteomes" id="UP000824998"/>
    </source>
</evidence>
<feature type="region of interest" description="Disordered" evidence="1">
    <location>
        <begin position="1"/>
        <end position="23"/>
    </location>
</feature>
<evidence type="ECO:0000256" key="1">
    <source>
        <dbReference type="SAM" id="MobiDB-lite"/>
    </source>
</evidence>
<sequence>MMVKFSWPLRAPNTRQQPSRSTSTSAVCKLKVLARKAGSVNSLVTHIETAEDPGLSDGGSSISTNSGNSLSGLFNLTKPGKVLLRTQSCNIESLSRREESLETLQQEDQAPSSILLPEFPATFAVDLAADDNEVEDLTFIDSPLNTARNPRAAFQVATDYEVDDLSPNTPLEFARFGLKSTESFNTSVLPLIQPTPDSPIGGMVAAPMRRNHLGLGTRAIRGSSEVFEPPRIELSNPKDSVSGCTDGKRIVLSSHSNFKELFYDSSTTASISLPQSPKTPAMVTAPQTPRRKISRQGENSDLSFDGPSADDEDDSGLEDDKGPIGGLEQGPDPCYPTVHFAKAMTMTRIWAHDGLVPETPSIGVPFTGLPTNLEPPAMTEVPNPTETLLFAKSVPIPSAALVMPNLPLDVTGIQSTSPTPGKKSKVKRRGGKPVRKIRKALLRKPILNLVVGRQLTPPCKELLRLAASSDPFEIPDTISNVSPVPDVPA</sequence>
<comment type="caution">
    <text evidence="2">The sequence shown here is derived from an EMBL/GenBank/DDBJ whole genome shotgun (WGS) entry which is preliminary data.</text>
</comment>
<feature type="compositionally biased region" description="Low complexity" evidence="1">
    <location>
        <begin position="14"/>
        <end position="23"/>
    </location>
</feature>
<reference evidence="2" key="1">
    <citation type="journal article" date="2021" name="IMA Fungus">
        <title>Genomic characterization of three marine fungi, including Emericellopsis atlantica sp. nov. with signatures of a generalist lifestyle and marine biomass degradation.</title>
        <authorList>
            <person name="Hagestad O.C."/>
            <person name="Hou L."/>
            <person name="Andersen J.H."/>
            <person name="Hansen E.H."/>
            <person name="Altermark B."/>
            <person name="Li C."/>
            <person name="Kuhnert E."/>
            <person name="Cox R.J."/>
            <person name="Crous P.W."/>
            <person name="Spatafora J.W."/>
            <person name="Lail K."/>
            <person name="Amirebrahimi M."/>
            <person name="Lipzen A."/>
            <person name="Pangilinan J."/>
            <person name="Andreopoulos W."/>
            <person name="Hayes R.D."/>
            <person name="Ng V."/>
            <person name="Grigoriev I.V."/>
            <person name="Jackson S.A."/>
            <person name="Sutton T.D.S."/>
            <person name="Dobson A.D.W."/>
            <person name="Rama T."/>
        </authorList>
    </citation>
    <scope>NUCLEOTIDE SEQUENCE</scope>
    <source>
        <strain evidence="2">TRa018bII</strain>
    </source>
</reference>
<organism evidence="2 3">
    <name type="scientific">Amylocarpus encephaloides</name>
    <dbReference type="NCBI Taxonomy" id="45428"/>
    <lineage>
        <taxon>Eukaryota</taxon>
        <taxon>Fungi</taxon>
        <taxon>Dikarya</taxon>
        <taxon>Ascomycota</taxon>
        <taxon>Pezizomycotina</taxon>
        <taxon>Leotiomycetes</taxon>
        <taxon>Helotiales</taxon>
        <taxon>Helotiales incertae sedis</taxon>
        <taxon>Amylocarpus</taxon>
    </lineage>
</organism>
<protein>
    <submittedName>
        <fullName evidence="2">Uncharacterized protein</fullName>
    </submittedName>
</protein>
<feature type="region of interest" description="Disordered" evidence="1">
    <location>
        <begin position="270"/>
        <end position="333"/>
    </location>
</feature>
<accession>A0A9P8C7M9</accession>
<dbReference type="Proteomes" id="UP000824998">
    <property type="component" value="Unassembled WGS sequence"/>
</dbReference>
<evidence type="ECO:0000313" key="2">
    <source>
        <dbReference type="EMBL" id="KAG9236505.1"/>
    </source>
</evidence>
<name>A0A9P8C7M9_9HELO</name>
<dbReference type="OrthoDB" id="5407772at2759"/>
<proteinExistence type="predicted"/>
<gene>
    <name evidence="2" type="ORF">BJ875DRAFT_456366</name>
</gene>
<feature type="region of interest" description="Disordered" evidence="1">
    <location>
        <begin position="412"/>
        <end position="431"/>
    </location>
</feature>
<feature type="compositionally biased region" description="Basic residues" evidence="1">
    <location>
        <begin position="422"/>
        <end position="431"/>
    </location>
</feature>
<feature type="compositionally biased region" description="Acidic residues" evidence="1">
    <location>
        <begin position="308"/>
        <end position="317"/>
    </location>
</feature>
<dbReference type="AlphaFoldDB" id="A0A9P8C7M9"/>